<evidence type="ECO:0000256" key="4">
    <source>
        <dbReference type="ARBA" id="ARBA00022825"/>
    </source>
</evidence>
<evidence type="ECO:0000256" key="1">
    <source>
        <dbReference type="ARBA" id="ARBA00005228"/>
    </source>
</evidence>
<comment type="similarity">
    <text evidence="1">Belongs to the peptidase S9A family.</text>
</comment>
<dbReference type="InterPro" id="IPR001375">
    <property type="entry name" value="Peptidase_S9_cat"/>
</dbReference>
<evidence type="ECO:0000259" key="7">
    <source>
        <dbReference type="Pfam" id="PF02897"/>
    </source>
</evidence>
<evidence type="ECO:0000313" key="8">
    <source>
        <dbReference type="EMBL" id="MDR4307493.1"/>
    </source>
</evidence>
<proteinExistence type="inferred from homology"/>
<evidence type="ECO:0000259" key="6">
    <source>
        <dbReference type="Pfam" id="PF00326"/>
    </source>
</evidence>
<keyword evidence="2" id="KW-0645">Protease</keyword>
<dbReference type="SUPFAM" id="SSF53474">
    <property type="entry name" value="alpha/beta-Hydrolases"/>
    <property type="match status" value="1"/>
</dbReference>
<feature type="domain" description="Peptidase S9A N-terminal" evidence="7">
    <location>
        <begin position="21"/>
        <end position="436"/>
    </location>
</feature>
<evidence type="ECO:0000256" key="3">
    <source>
        <dbReference type="ARBA" id="ARBA00022801"/>
    </source>
</evidence>
<comment type="caution">
    <text evidence="8">The sequence shown here is derived from an EMBL/GenBank/DDBJ whole genome shotgun (WGS) entry which is preliminary data.</text>
</comment>
<protein>
    <submittedName>
        <fullName evidence="8">S9 family peptidase</fullName>
    </submittedName>
</protein>
<sequence>MRKAVDRSPTPALAAPPSPPPRAERRSHSTVIHGATIDDPYSWLRAENWREAIRRPEALPSDIRAHLEAENAYAAALLGPLEPLKSALIAEMRGRIKEDDSSVPQRDGPFAYAVRHREGGQHPLVVRRPADAAEDAPDQMLLDGDALAEGRPYFQFGGWAPSPDHRRLAWSADEAGSEYYTMRVRDLESGKDAGDVVPDTSGPAVWAADGLSFWYVRIDEDHRALEVYRHVLGTDPAGDALVYREPEAGWFVRVEQTRSGAYVVITVSDHDTSEAHLIDRTTPEAAPRLVFPRKAGVQYDVDHHPGLDGRSTLIIRTNDDDAVDFKLIAADAQAPSEARRELLPHRPGVYVLDHAVTERWLYRLERVDALPRIVVRSLADGAEHEIAFAEEAYALGFDAGREFDSDMLRFSYSSPATPAETWDYDVPSRERTLRKRQDIPSGHDPADYVVRRTQALAPDGETVPVTILHHVDVKPDGSAPCLLYGYGAYGIAMPASFSGGRLSLVDSGFIYAIAHIRGGTEKGWGWYLDGKLDRKPNTFTDFIAVAGHLCAEGYASPGRIVAHGGSAGGMLMGAVANMRPDLFAAILAEVPFVDVLTTMLDETLPLTPPEWPEWGDPIRDPAAFDRIRSYSPVDNVAPQPYPAILALAGLTDPRVTYWEPAKWVARLREATTSDRPIALRTNMEAGHGGAAGRFDRLEEVAIAYAFALAATAAPNSGGTA</sequence>
<dbReference type="Pfam" id="PF02897">
    <property type="entry name" value="Peptidase_S9_N"/>
    <property type="match status" value="1"/>
</dbReference>
<name>A0ABU1DH91_9HYPH</name>
<dbReference type="PANTHER" id="PTHR11757:SF19">
    <property type="entry name" value="PROLYL ENDOPEPTIDASE-LIKE"/>
    <property type="match status" value="1"/>
</dbReference>
<evidence type="ECO:0000256" key="5">
    <source>
        <dbReference type="SAM" id="MobiDB-lite"/>
    </source>
</evidence>
<dbReference type="PRINTS" id="PR00862">
    <property type="entry name" value="PROLIGOPTASE"/>
</dbReference>
<dbReference type="Proteomes" id="UP001181622">
    <property type="component" value="Unassembled WGS sequence"/>
</dbReference>
<keyword evidence="3" id="KW-0378">Hydrolase</keyword>
<evidence type="ECO:0000256" key="2">
    <source>
        <dbReference type="ARBA" id="ARBA00022670"/>
    </source>
</evidence>
<feature type="domain" description="Peptidase S9 prolyl oligopeptidase catalytic" evidence="6">
    <location>
        <begin position="496"/>
        <end position="710"/>
    </location>
</feature>
<organism evidence="8 9">
    <name type="scientific">Chelatococcus sambhunathii</name>
    <dbReference type="NCBI Taxonomy" id="363953"/>
    <lineage>
        <taxon>Bacteria</taxon>
        <taxon>Pseudomonadati</taxon>
        <taxon>Pseudomonadota</taxon>
        <taxon>Alphaproteobacteria</taxon>
        <taxon>Hyphomicrobiales</taxon>
        <taxon>Chelatococcaceae</taxon>
        <taxon>Chelatococcus</taxon>
    </lineage>
</organism>
<dbReference type="Pfam" id="PF00326">
    <property type="entry name" value="Peptidase_S9"/>
    <property type="match status" value="1"/>
</dbReference>
<dbReference type="InterPro" id="IPR023302">
    <property type="entry name" value="Pept_S9A_N"/>
</dbReference>
<reference evidence="8" key="1">
    <citation type="submission" date="2020-10" db="EMBL/GenBank/DDBJ databases">
        <authorList>
            <person name="Abbas A."/>
            <person name="Razzaq R."/>
            <person name="Waqas M."/>
            <person name="Abbas N."/>
            <person name="Nielsen T.K."/>
            <person name="Hansen L.H."/>
            <person name="Hussain S."/>
            <person name="Shahid M."/>
        </authorList>
    </citation>
    <scope>NUCLEOTIDE SEQUENCE</scope>
    <source>
        <strain evidence="8">S14</strain>
    </source>
</reference>
<gene>
    <name evidence="8" type="ORF">IHQ68_12785</name>
</gene>
<accession>A0ABU1DH91</accession>
<dbReference type="EMBL" id="JADBEO010000026">
    <property type="protein sequence ID" value="MDR4307493.1"/>
    <property type="molecule type" value="Genomic_DNA"/>
</dbReference>
<keyword evidence="4" id="KW-0720">Serine protease</keyword>
<dbReference type="InterPro" id="IPR002470">
    <property type="entry name" value="Peptidase_S9A"/>
</dbReference>
<dbReference type="InterPro" id="IPR029058">
    <property type="entry name" value="AB_hydrolase_fold"/>
</dbReference>
<evidence type="ECO:0000313" key="9">
    <source>
        <dbReference type="Proteomes" id="UP001181622"/>
    </source>
</evidence>
<dbReference type="RefSeq" id="WP_309392399.1">
    <property type="nucleotide sequence ID" value="NZ_JADBEO010000026.1"/>
</dbReference>
<dbReference type="PANTHER" id="PTHR11757">
    <property type="entry name" value="PROTEASE FAMILY S9A OLIGOPEPTIDASE"/>
    <property type="match status" value="1"/>
</dbReference>
<dbReference type="InterPro" id="IPR051543">
    <property type="entry name" value="Serine_Peptidase_S9A"/>
</dbReference>
<dbReference type="SUPFAM" id="SSF50993">
    <property type="entry name" value="Peptidase/esterase 'gauge' domain"/>
    <property type="match status" value="1"/>
</dbReference>
<feature type="region of interest" description="Disordered" evidence="5">
    <location>
        <begin position="1"/>
        <end position="29"/>
    </location>
</feature>
<dbReference type="Gene3D" id="2.130.10.120">
    <property type="entry name" value="Prolyl oligopeptidase, N-terminal domain"/>
    <property type="match status" value="1"/>
</dbReference>
<keyword evidence="9" id="KW-1185">Reference proteome</keyword>
<dbReference type="Gene3D" id="3.40.50.1820">
    <property type="entry name" value="alpha/beta hydrolase"/>
    <property type="match status" value="1"/>
</dbReference>